<dbReference type="InterPro" id="IPR002197">
    <property type="entry name" value="HTH_Fis"/>
</dbReference>
<feature type="domain" description="Sigma-54 factor interaction" evidence="8">
    <location>
        <begin position="372"/>
        <end position="593"/>
    </location>
</feature>
<evidence type="ECO:0000256" key="1">
    <source>
        <dbReference type="ARBA" id="ARBA00022741"/>
    </source>
</evidence>
<dbReference type="SUPFAM" id="SSF46689">
    <property type="entry name" value="Homeodomain-like"/>
    <property type="match status" value="1"/>
</dbReference>
<dbReference type="SUPFAM" id="SSF52540">
    <property type="entry name" value="P-loop containing nucleoside triphosphate hydrolases"/>
    <property type="match status" value="1"/>
</dbReference>
<dbReference type="AlphaFoldDB" id="I3TXH1"/>
<dbReference type="Gene3D" id="3.30.450.40">
    <property type="match status" value="1"/>
</dbReference>
<dbReference type="KEGG" id="tmo:TMO_c0849"/>
<keyword evidence="2" id="KW-0067">ATP-binding</keyword>
<evidence type="ECO:0000313" key="10">
    <source>
        <dbReference type="Proteomes" id="UP000005258"/>
    </source>
</evidence>
<dbReference type="InterPro" id="IPR027417">
    <property type="entry name" value="P-loop_NTPase"/>
</dbReference>
<dbReference type="InterPro" id="IPR003593">
    <property type="entry name" value="AAA+_ATPase"/>
</dbReference>
<dbReference type="SMART" id="SM00382">
    <property type="entry name" value="AAA"/>
    <property type="match status" value="1"/>
</dbReference>
<accession>I3TXH1</accession>
<dbReference type="FunFam" id="3.40.50.300:FF:000006">
    <property type="entry name" value="DNA-binding transcriptional regulator NtrC"/>
    <property type="match status" value="1"/>
</dbReference>
<dbReference type="GO" id="GO:0000160">
    <property type="term" value="P:phosphorelay signal transduction system"/>
    <property type="evidence" value="ECO:0007669"/>
    <property type="project" value="UniProtKB-KW"/>
</dbReference>
<name>I3TXH1_TISMK</name>
<keyword evidence="5" id="KW-0238">DNA-binding</keyword>
<geneLocation type="plasmid" evidence="9 10">
    <name>pTM3</name>
</geneLocation>
<protein>
    <submittedName>
        <fullName evidence="9">Transcriptional regulator</fullName>
    </submittedName>
</protein>
<dbReference type="GO" id="GO:0006355">
    <property type="term" value="P:regulation of DNA-templated transcription"/>
    <property type="evidence" value="ECO:0007669"/>
    <property type="project" value="InterPro"/>
</dbReference>
<dbReference type="InterPro" id="IPR025662">
    <property type="entry name" value="Sigma_54_int_dom_ATP-bd_1"/>
</dbReference>
<dbReference type="PATRIC" id="fig|1110502.3.peg.5728"/>
<evidence type="ECO:0000256" key="7">
    <source>
        <dbReference type="ARBA" id="ARBA00023163"/>
    </source>
</evidence>
<dbReference type="EMBL" id="CP003239">
    <property type="protein sequence ID" value="AFK57459.1"/>
    <property type="molecule type" value="Genomic_DNA"/>
</dbReference>
<evidence type="ECO:0000256" key="5">
    <source>
        <dbReference type="ARBA" id="ARBA00023125"/>
    </source>
</evidence>
<dbReference type="PROSITE" id="PS50045">
    <property type="entry name" value="SIGMA54_INTERACT_4"/>
    <property type="match status" value="1"/>
</dbReference>
<dbReference type="PROSITE" id="PS00676">
    <property type="entry name" value="SIGMA54_INTERACT_2"/>
    <property type="match status" value="1"/>
</dbReference>
<evidence type="ECO:0000256" key="2">
    <source>
        <dbReference type="ARBA" id="ARBA00022840"/>
    </source>
</evidence>
<dbReference type="PANTHER" id="PTHR32071:SF77">
    <property type="entry name" value="TRANSCRIPTIONAL REGULATORY PROTEIN"/>
    <property type="match status" value="1"/>
</dbReference>
<keyword evidence="9" id="KW-0614">Plasmid</keyword>
<keyword evidence="1" id="KW-0547">Nucleotide-binding</keyword>
<organism evidence="9 10">
    <name type="scientific">Tistrella mobilis (strain KA081020-065)</name>
    <dbReference type="NCBI Taxonomy" id="1110502"/>
    <lineage>
        <taxon>Bacteria</taxon>
        <taxon>Pseudomonadati</taxon>
        <taxon>Pseudomonadota</taxon>
        <taxon>Alphaproteobacteria</taxon>
        <taxon>Geminicoccales</taxon>
        <taxon>Geminicoccaceae</taxon>
        <taxon>Tistrella</taxon>
    </lineage>
</organism>
<keyword evidence="3" id="KW-0902">Two-component regulatory system</keyword>
<dbReference type="PROSITE" id="PS00688">
    <property type="entry name" value="SIGMA54_INTERACT_3"/>
    <property type="match status" value="1"/>
</dbReference>
<evidence type="ECO:0000256" key="3">
    <source>
        <dbReference type="ARBA" id="ARBA00023012"/>
    </source>
</evidence>
<evidence type="ECO:0000256" key="4">
    <source>
        <dbReference type="ARBA" id="ARBA00023015"/>
    </source>
</evidence>
<dbReference type="Gene3D" id="1.10.10.60">
    <property type="entry name" value="Homeodomain-like"/>
    <property type="match status" value="1"/>
</dbReference>
<dbReference type="PROSITE" id="PS00675">
    <property type="entry name" value="SIGMA54_INTERACT_1"/>
    <property type="match status" value="1"/>
</dbReference>
<dbReference type="SUPFAM" id="SSF55781">
    <property type="entry name" value="GAF domain-like"/>
    <property type="match status" value="1"/>
</dbReference>
<dbReference type="HOGENOM" id="CLU_000445_8_12_5"/>
<dbReference type="InterPro" id="IPR009057">
    <property type="entry name" value="Homeodomain-like_sf"/>
</dbReference>
<dbReference type="InterPro" id="IPR002078">
    <property type="entry name" value="Sigma_54_int"/>
</dbReference>
<keyword evidence="10" id="KW-1185">Reference proteome</keyword>
<sequence length="681" mass="74334">MVAMHVRDHIEEVVRVVSTETPEPGTAARARRGLARPQQLRASPFRDAQQGHTPLRDGLIRDSWRRCVATHGLDPTRLQEARILPEARVREHRERLEDLIRTARFGLESLHRRIAGQGYVLLLSDARGVTVDFMGDPTFDNHLRRAGLYLGSDWNEAHAGTCGVGLCIASGEALTVHQTDHFDATHVGLTCTCAPIHDVDGRLAAVLDISALRSPTPKDSQHLALQLVQDYAHTIEMANLERRFRDRWLVRFSLSPDFVEADPDCAVALDDDGRILGMTDRARRLLAGQADGSARDPSAVIGRHFNELVDFDVERLGDLGRGAATESCGIEVRSGRMLYAHAAPPGPAPAARSRPDALRRGTHGLPAPLAALTGGDPAILAMLGRAARLVEAPVAIMIRGETGTGKEYLAKALHQSRRKPGPFVAVNCAALPESLIESELFGHVPGAFTGARARGHAGLIREASGGTLFLDEIGDMPLALQGRLLRVLAEREVLPVGGSRPVPVDIRVISASHRDLMAEVRAGRFREDLYYRLNGALLTLPPLRERADLDWLVGRMLADGAADPAGHRLDPQARLRLRAHHWPGNLRELANALVCARAVSTGGVIRVTDLPEDLQAPALSAQAHAIGPHPRAREDAEMLRMVLKSHRWNVSAAARALGIDRTTVHRRMRRLGIRPPHRVEG</sequence>
<keyword evidence="7" id="KW-0804">Transcription</keyword>
<evidence type="ECO:0000313" key="9">
    <source>
        <dbReference type="EMBL" id="AFK57459.1"/>
    </source>
</evidence>
<dbReference type="CDD" id="cd00009">
    <property type="entry name" value="AAA"/>
    <property type="match status" value="1"/>
</dbReference>
<keyword evidence="4" id="KW-0805">Transcription regulation</keyword>
<proteinExistence type="predicted"/>
<dbReference type="GO" id="GO:0043565">
    <property type="term" value="F:sequence-specific DNA binding"/>
    <property type="evidence" value="ECO:0007669"/>
    <property type="project" value="InterPro"/>
</dbReference>
<evidence type="ECO:0000256" key="6">
    <source>
        <dbReference type="ARBA" id="ARBA00023159"/>
    </source>
</evidence>
<dbReference type="Pfam" id="PF02954">
    <property type="entry name" value="HTH_8"/>
    <property type="match status" value="1"/>
</dbReference>
<gene>
    <name evidence="9" type="primary">acoR</name>
    <name evidence="9" type="ordered locus">TMO_c0849</name>
</gene>
<dbReference type="Pfam" id="PF00158">
    <property type="entry name" value="Sigma54_activat"/>
    <property type="match status" value="1"/>
</dbReference>
<reference evidence="9 10" key="1">
    <citation type="journal article" date="2012" name="J. Am. Chem. Soc.">
        <title>Bacterial biosynthesis and maturation of the didemnin anti-cancer agents.</title>
        <authorList>
            <person name="Xu Y."/>
            <person name="Kersten R.D."/>
            <person name="Nam S.J."/>
            <person name="Lu L."/>
            <person name="Al-Suwailem A.M."/>
            <person name="Zheng H."/>
            <person name="Fenical W."/>
            <person name="Dorrestein P.C."/>
            <person name="Moore B.S."/>
            <person name="Qian P.Y."/>
        </authorList>
    </citation>
    <scope>NUCLEOTIDE SEQUENCE [LARGE SCALE GENOMIC DNA]</scope>
    <source>
        <strain evidence="9 10">KA081020-065</strain>
    </source>
</reference>
<dbReference type="Pfam" id="PF25601">
    <property type="entry name" value="AAA_lid_14"/>
    <property type="match status" value="1"/>
</dbReference>
<dbReference type="InterPro" id="IPR058031">
    <property type="entry name" value="AAA_lid_NorR"/>
</dbReference>
<dbReference type="InterPro" id="IPR025943">
    <property type="entry name" value="Sigma_54_int_dom_ATP-bd_2"/>
</dbReference>
<dbReference type="PANTHER" id="PTHR32071">
    <property type="entry name" value="TRANSCRIPTIONAL REGULATORY PROTEIN"/>
    <property type="match status" value="1"/>
</dbReference>
<dbReference type="GO" id="GO:0005524">
    <property type="term" value="F:ATP binding"/>
    <property type="evidence" value="ECO:0007669"/>
    <property type="project" value="UniProtKB-KW"/>
</dbReference>
<evidence type="ECO:0000259" key="8">
    <source>
        <dbReference type="PROSITE" id="PS50045"/>
    </source>
</evidence>
<dbReference type="InterPro" id="IPR025944">
    <property type="entry name" value="Sigma_54_int_dom_CS"/>
</dbReference>
<dbReference type="PRINTS" id="PR01590">
    <property type="entry name" value="HTHFIS"/>
</dbReference>
<dbReference type="Gene3D" id="3.40.50.300">
    <property type="entry name" value="P-loop containing nucleotide triphosphate hydrolases"/>
    <property type="match status" value="1"/>
</dbReference>
<dbReference type="Proteomes" id="UP000005258">
    <property type="component" value="Plasmid pTM3"/>
</dbReference>
<dbReference type="InterPro" id="IPR029016">
    <property type="entry name" value="GAF-like_dom_sf"/>
</dbReference>
<keyword evidence="6" id="KW-0010">Activator</keyword>
<dbReference type="Gene3D" id="1.10.8.60">
    <property type="match status" value="1"/>
</dbReference>